<dbReference type="AlphaFoldDB" id="A0A7J7L4U7"/>
<dbReference type="Proteomes" id="UP000541444">
    <property type="component" value="Unassembled WGS sequence"/>
</dbReference>
<comment type="caution">
    <text evidence="2">The sequence shown here is derived from an EMBL/GenBank/DDBJ whole genome shotgun (WGS) entry which is preliminary data.</text>
</comment>
<proteinExistence type="predicted"/>
<keyword evidence="3" id="KW-1185">Reference proteome</keyword>
<keyword evidence="1" id="KW-0732">Signal</keyword>
<reference evidence="2 3" key="1">
    <citation type="journal article" date="2020" name="IScience">
        <title>Genome Sequencing of the Endangered Kingdonia uniflora (Circaeasteraceae, Ranunculales) Reveals Potential Mechanisms of Evolutionary Specialization.</title>
        <authorList>
            <person name="Sun Y."/>
            <person name="Deng T."/>
            <person name="Zhang A."/>
            <person name="Moore M.J."/>
            <person name="Landis J.B."/>
            <person name="Lin N."/>
            <person name="Zhang H."/>
            <person name="Zhang X."/>
            <person name="Huang J."/>
            <person name="Zhang X."/>
            <person name="Sun H."/>
            <person name="Wang H."/>
        </authorList>
    </citation>
    <scope>NUCLEOTIDE SEQUENCE [LARGE SCALE GENOMIC DNA]</scope>
    <source>
        <strain evidence="2">TB1705</strain>
        <tissue evidence="2">Leaf</tissue>
    </source>
</reference>
<dbReference type="EMBL" id="JACGCM010002643">
    <property type="protein sequence ID" value="KAF6137602.1"/>
    <property type="molecule type" value="Genomic_DNA"/>
</dbReference>
<evidence type="ECO:0000313" key="3">
    <source>
        <dbReference type="Proteomes" id="UP000541444"/>
    </source>
</evidence>
<organism evidence="2 3">
    <name type="scientific">Kingdonia uniflora</name>
    <dbReference type="NCBI Taxonomy" id="39325"/>
    <lineage>
        <taxon>Eukaryota</taxon>
        <taxon>Viridiplantae</taxon>
        <taxon>Streptophyta</taxon>
        <taxon>Embryophyta</taxon>
        <taxon>Tracheophyta</taxon>
        <taxon>Spermatophyta</taxon>
        <taxon>Magnoliopsida</taxon>
        <taxon>Ranunculales</taxon>
        <taxon>Circaeasteraceae</taxon>
        <taxon>Kingdonia</taxon>
    </lineage>
</organism>
<sequence length="67" mass="7643">MSTMFLSYIFLLPLVIHQPESLLNNWAFVWSSHLHYRGIYGCLLRSRGFHFSPVGAPLGVQHASDLL</sequence>
<accession>A0A7J7L4U7</accession>
<feature type="chain" id="PRO_5029893603" description="Secreted protein" evidence="1">
    <location>
        <begin position="22"/>
        <end position="67"/>
    </location>
</feature>
<evidence type="ECO:0008006" key="4">
    <source>
        <dbReference type="Google" id="ProtNLM"/>
    </source>
</evidence>
<evidence type="ECO:0000256" key="1">
    <source>
        <dbReference type="SAM" id="SignalP"/>
    </source>
</evidence>
<gene>
    <name evidence="2" type="ORF">GIB67_014689</name>
</gene>
<name>A0A7J7L4U7_9MAGN</name>
<protein>
    <recommendedName>
        <fullName evidence="4">Secreted protein</fullName>
    </recommendedName>
</protein>
<evidence type="ECO:0000313" key="2">
    <source>
        <dbReference type="EMBL" id="KAF6137602.1"/>
    </source>
</evidence>
<feature type="signal peptide" evidence="1">
    <location>
        <begin position="1"/>
        <end position="21"/>
    </location>
</feature>